<proteinExistence type="predicted"/>
<gene>
    <name evidence="1" type="ORF">R3P38DRAFT_2399421</name>
</gene>
<evidence type="ECO:0000313" key="1">
    <source>
        <dbReference type="EMBL" id="KAK6988801.1"/>
    </source>
</evidence>
<keyword evidence="2" id="KW-1185">Reference proteome</keyword>
<organism evidence="1 2">
    <name type="scientific">Favolaschia claudopus</name>
    <dbReference type="NCBI Taxonomy" id="2862362"/>
    <lineage>
        <taxon>Eukaryota</taxon>
        <taxon>Fungi</taxon>
        <taxon>Dikarya</taxon>
        <taxon>Basidiomycota</taxon>
        <taxon>Agaricomycotina</taxon>
        <taxon>Agaricomycetes</taxon>
        <taxon>Agaricomycetidae</taxon>
        <taxon>Agaricales</taxon>
        <taxon>Marasmiineae</taxon>
        <taxon>Mycenaceae</taxon>
        <taxon>Favolaschia</taxon>
    </lineage>
</organism>
<protein>
    <submittedName>
        <fullName evidence="1">Uncharacterized protein</fullName>
    </submittedName>
</protein>
<reference evidence="1 2" key="1">
    <citation type="journal article" date="2024" name="J Genomics">
        <title>Draft genome sequencing and assembly of Favolaschia claudopus CIRM-BRFM 2984 isolated from oak limbs.</title>
        <authorList>
            <person name="Navarro D."/>
            <person name="Drula E."/>
            <person name="Chaduli D."/>
            <person name="Cazenave R."/>
            <person name="Ahrendt S."/>
            <person name="Wang J."/>
            <person name="Lipzen A."/>
            <person name="Daum C."/>
            <person name="Barry K."/>
            <person name="Grigoriev I.V."/>
            <person name="Favel A."/>
            <person name="Rosso M.N."/>
            <person name="Martin F."/>
        </authorList>
    </citation>
    <scope>NUCLEOTIDE SEQUENCE [LARGE SCALE GENOMIC DNA]</scope>
    <source>
        <strain evidence="1 2">CIRM-BRFM 2984</strain>
    </source>
</reference>
<evidence type="ECO:0000313" key="2">
    <source>
        <dbReference type="Proteomes" id="UP001362999"/>
    </source>
</evidence>
<dbReference type="AlphaFoldDB" id="A0AAV9ZQN6"/>
<dbReference type="Proteomes" id="UP001362999">
    <property type="component" value="Unassembled WGS sequence"/>
</dbReference>
<feature type="non-terminal residue" evidence="1">
    <location>
        <position position="1"/>
    </location>
</feature>
<dbReference type="EMBL" id="JAWWNJ010000120">
    <property type="protein sequence ID" value="KAK6988801.1"/>
    <property type="molecule type" value="Genomic_DNA"/>
</dbReference>
<sequence length="75" mass="8469">IEPICLGTNIGQQDSARADKVILLLAGLYHHYADHPEPEVSKALVARIEKRWKDCDQPLFLVALILNPFEGLTRF</sequence>
<feature type="non-terminal residue" evidence="1">
    <location>
        <position position="75"/>
    </location>
</feature>
<name>A0AAV9ZQN6_9AGAR</name>
<comment type="caution">
    <text evidence="1">The sequence shown here is derived from an EMBL/GenBank/DDBJ whole genome shotgun (WGS) entry which is preliminary data.</text>
</comment>
<accession>A0AAV9ZQN6</accession>